<dbReference type="InterPro" id="IPR005135">
    <property type="entry name" value="Endo/exonuclease/phosphatase"/>
</dbReference>
<dbReference type="PANTHER" id="PTHR41349:SF1">
    <property type="entry name" value="PROTEIN CBG08683"/>
    <property type="match status" value="1"/>
</dbReference>
<dbReference type="RefSeq" id="WP_107408886.1">
    <property type="nucleotide sequence ID" value="NZ_FNIE01000006.1"/>
</dbReference>
<evidence type="ECO:0000259" key="2">
    <source>
        <dbReference type="Pfam" id="PF03372"/>
    </source>
</evidence>
<proteinExistence type="predicted"/>
<sequence>MADSLTLTSPADPKAGDKVTFSWATQRPSGKNWIGVYGPAGSPGNGSSWVWTYVTNASQGTTTLDTSKLAGGPYAAYLLYDDGNEILARAAPLTFTDAAAGLSVSDPHPRAGEKLSFTWKTGVPNAKNWIGIYDGDRQPGTGSSLVWAYSAAAAGTLTLDTSGLTGGPYTAYLLYDDLYPILARTQPFGFTPVVPPHAAVDALTAPAEAGQTATVDLAKLWIRPDGNKPGTPAFAKTAGDGWLTVDAKGTVTVKAPAHPPKDPGRLVAAVTDSTGAKDTITLDVPVRTAKDAIEGPLKVASLNLWDAATHVDGPLEKLLRLTLTQNLDVLALQETQGTVGQQLADALGWYAHQTAGSLALVSRFPLTDITEPTDRLPALAATLQLPGGTEAGKSGKDAKNGKGAAAVRIWAVQLDEADYGPYAAQKHPSAAQLVAAEKATTRYAQAQALTGALRKDLASPTPVILAAGLASPSHLDWTRATASSHFGLGPVAWPVTELLEKAGLIDAFRAAHPDPAKTPGTTWSPVRTQQQDGTPEPQDRIDQVQFAGPLTLVEAHTLTTGWPQPVPDTSGNGWPSDHAAAVATFTLRPAH</sequence>
<dbReference type="GO" id="GO:0004527">
    <property type="term" value="F:exonuclease activity"/>
    <property type="evidence" value="ECO:0007669"/>
    <property type="project" value="UniProtKB-KW"/>
</dbReference>
<dbReference type="InterPro" id="IPR036691">
    <property type="entry name" value="Endo/exonu/phosph_ase_sf"/>
</dbReference>
<dbReference type="OrthoDB" id="3414047at2"/>
<gene>
    <name evidence="3" type="ORF">SAMN05216259_106282</name>
</gene>
<evidence type="ECO:0000256" key="1">
    <source>
        <dbReference type="SAM" id="MobiDB-lite"/>
    </source>
</evidence>
<dbReference type="Proteomes" id="UP000199341">
    <property type="component" value="Unassembled WGS sequence"/>
</dbReference>
<dbReference type="SUPFAM" id="SSF56219">
    <property type="entry name" value="DNase I-like"/>
    <property type="match status" value="1"/>
</dbReference>
<accession>A0A1H0FGC5</accession>
<keyword evidence="3" id="KW-0540">Nuclease</keyword>
<dbReference type="Pfam" id="PF03372">
    <property type="entry name" value="Exo_endo_phos"/>
    <property type="match status" value="1"/>
</dbReference>
<feature type="region of interest" description="Disordered" evidence="1">
    <location>
        <begin position="513"/>
        <end position="540"/>
    </location>
</feature>
<keyword evidence="3" id="KW-0269">Exonuclease</keyword>
<feature type="compositionally biased region" description="Polar residues" evidence="1">
    <location>
        <begin position="519"/>
        <end position="533"/>
    </location>
</feature>
<dbReference type="STRING" id="310781.SAMN05216259_106282"/>
<organism evidence="3 4">
    <name type="scientific">Actinacidiphila guanduensis</name>
    <dbReference type="NCBI Taxonomy" id="310781"/>
    <lineage>
        <taxon>Bacteria</taxon>
        <taxon>Bacillati</taxon>
        <taxon>Actinomycetota</taxon>
        <taxon>Actinomycetes</taxon>
        <taxon>Kitasatosporales</taxon>
        <taxon>Streptomycetaceae</taxon>
        <taxon>Actinacidiphila</taxon>
    </lineage>
</organism>
<dbReference type="Gene3D" id="3.60.10.10">
    <property type="entry name" value="Endonuclease/exonuclease/phosphatase"/>
    <property type="match status" value="1"/>
</dbReference>
<dbReference type="EMBL" id="FNIE01000006">
    <property type="protein sequence ID" value="SDN93582.1"/>
    <property type="molecule type" value="Genomic_DNA"/>
</dbReference>
<keyword evidence="4" id="KW-1185">Reference proteome</keyword>
<reference evidence="3 4" key="1">
    <citation type="submission" date="2016-10" db="EMBL/GenBank/DDBJ databases">
        <authorList>
            <person name="de Groot N.N."/>
        </authorList>
    </citation>
    <scope>NUCLEOTIDE SEQUENCE [LARGE SCALE GENOMIC DNA]</scope>
    <source>
        <strain evidence="3 4">CGMCC 4.2022</strain>
    </source>
</reference>
<dbReference type="PANTHER" id="PTHR41349">
    <property type="match status" value="1"/>
</dbReference>
<feature type="domain" description="Endonuclease/exonuclease/phosphatase" evidence="2">
    <location>
        <begin position="315"/>
        <end position="578"/>
    </location>
</feature>
<protein>
    <submittedName>
        <fullName evidence="3">Exonuclease III</fullName>
    </submittedName>
</protein>
<evidence type="ECO:0000313" key="3">
    <source>
        <dbReference type="EMBL" id="SDN93582.1"/>
    </source>
</evidence>
<dbReference type="AlphaFoldDB" id="A0A1H0FGC5"/>
<evidence type="ECO:0000313" key="4">
    <source>
        <dbReference type="Proteomes" id="UP000199341"/>
    </source>
</evidence>
<keyword evidence="3" id="KW-0378">Hydrolase</keyword>
<name>A0A1H0FGC5_9ACTN</name>